<gene>
    <name evidence="9" type="ORF">A3843_02840</name>
</gene>
<dbReference type="NCBIfam" id="TIGR01396">
    <property type="entry name" value="FlgB"/>
    <property type="match status" value="1"/>
</dbReference>
<comment type="similarity">
    <text evidence="2 6">Belongs to the flagella basal body rod proteins family.</text>
</comment>
<proteinExistence type="inferred from homology"/>
<comment type="function">
    <text evidence="5 6">Structural component of flagellum, the bacterial motility apparatus. Part of the rod structure of flagellar basal body.</text>
</comment>
<evidence type="ECO:0000256" key="6">
    <source>
        <dbReference type="PIRNR" id="PIRNR002889"/>
    </source>
</evidence>
<evidence type="ECO:0000313" key="10">
    <source>
        <dbReference type="Proteomes" id="UP000185783"/>
    </source>
</evidence>
<keyword evidence="4 6" id="KW-0975">Bacterial flagellum</keyword>
<keyword evidence="10" id="KW-1185">Reference proteome</keyword>
<organism evidence="9 10">
    <name type="scientific">Pseudovibrio exalbescens</name>
    <dbReference type="NCBI Taxonomy" id="197461"/>
    <lineage>
        <taxon>Bacteria</taxon>
        <taxon>Pseudomonadati</taxon>
        <taxon>Pseudomonadota</taxon>
        <taxon>Alphaproteobacteria</taxon>
        <taxon>Hyphomicrobiales</taxon>
        <taxon>Stappiaceae</taxon>
        <taxon>Pseudovibrio</taxon>
    </lineage>
</organism>
<keyword evidence="9" id="KW-0969">Cilium</keyword>
<evidence type="ECO:0000256" key="3">
    <source>
        <dbReference type="ARBA" id="ARBA00014376"/>
    </source>
</evidence>
<name>A0A1U7JKS4_9HYPH</name>
<dbReference type="Pfam" id="PF00460">
    <property type="entry name" value="Flg_bb_rod"/>
    <property type="match status" value="1"/>
</dbReference>
<keyword evidence="9" id="KW-0282">Flagellum</keyword>
<reference evidence="9 10" key="1">
    <citation type="submission" date="2016-03" db="EMBL/GenBank/DDBJ databases">
        <title>Genome sequence of Nesiotobacter sp. nov., a moderately halophilic alphaproteobacterium isolated from the Yellow Sea, China.</title>
        <authorList>
            <person name="Zhang G."/>
            <person name="Zhang R."/>
        </authorList>
    </citation>
    <scope>NUCLEOTIDE SEQUENCE [LARGE SCALE GENOMIC DNA]</scope>
    <source>
        <strain evidence="9 10">WB1-6</strain>
    </source>
</reference>
<feature type="compositionally biased region" description="Polar residues" evidence="7">
    <location>
        <begin position="73"/>
        <end position="89"/>
    </location>
</feature>
<dbReference type="InterPro" id="IPR006300">
    <property type="entry name" value="FlgB"/>
</dbReference>
<dbReference type="RefSeq" id="WP_028480211.1">
    <property type="nucleotide sequence ID" value="NZ_LVVZ01000005.1"/>
</dbReference>
<evidence type="ECO:0000313" key="9">
    <source>
        <dbReference type="EMBL" id="OKL45292.1"/>
    </source>
</evidence>
<dbReference type="PIRSF" id="PIRSF002889">
    <property type="entry name" value="Rod_FlgB"/>
    <property type="match status" value="1"/>
</dbReference>
<evidence type="ECO:0000256" key="4">
    <source>
        <dbReference type="ARBA" id="ARBA00023143"/>
    </source>
</evidence>
<feature type="region of interest" description="Disordered" evidence="7">
    <location>
        <begin position="57"/>
        <end position="95"/>
    </location>
</feature>
<keyword evidence="9" id="KW-0966">Cell projection</keyword>
<dbReference type="Proteomes" id="UP000185783">
    <property type="component" value="Unassembled WGS sequence"/>
</dbReference>
<dbReference type="AlphaFoldDB" id="A0A1U7JKS4"/>
<evidence type="ECO:0000256" key="2">
    <source>
        <dbReference type="ARBA" id="ARBA00009677"/>
    </source>
</evidence>
<evidence type="ECO:0000256" key="1">
    <source>
        <dbReference type="ARBA" id="ARBA00004117"/>
    </source>
</evidence>
<comment type="caution">
    <text evidence="9">The sequence shown here is derived from an EMBL/GenBank/DDBJ whole genome shotgun (WGS) entry which is preliminary data.</text>
</comment>
<dbReference type="InterPro" id="IPR001444">
    <property type="entry name" value="Flag_bb_rod_N"/>
</dbReference>
<dbReference type="GO" id="GO:0030694">
    <property type="term" value="C:bacterial-type flagellum basal body, rod"/>
    <property type="evidence" value="ECO:0007669"/>
    <property type="project" value="InterPro"/>
</dbReference>
<accession>A0A1U7JKS4</accession>
<comment type="subcellular location">
    <subcellularLocation>
        <location evidence="1 6">Bacterial flagellum basal body</location>
    </subcellularLocation>
</comment>
<feature type="domain" description="Flagellar basal body rod protein N-terminal" evidence="8">
    <location>
        <begin position="19"/>
        <end position="39"/>
    </location>
</feature>
<evidence type="ECO:0000259" key="8">
    <source>
        <dbReference type="Pfam" id="PF00460"/>
    </source>
</evidence>
<comment type="subunit">
    <text evidence="6">The basal body constitutes a major portion of the flagellar organelle and consists of a number of rings mounted on a central rod.</text>
</comment>
<protein>
    <recommendedName>
        <fullName evidence="3 6">Flagellar basal body rod protein FlgB</fullName>
    </recommendedName>
</protein>
<dbReference type="NCBIfam" id="NF004654">
    <property type="entry name" value="PRK06004.1"/>
    <property type="match status" value="1"/>
</dbReference>
<dbReference type="STRING" id="197461.A3843_02840"/>
<sequence length="135" mass="14956">MAMFDLPVFQALRDKMQWHQTRQSVLAENIANADMPGYQSQDLKEFKFQSMVQSASATAASGPARTDPHHLTLSASSQTASPQDTSSFERTPDGNSVVLEEQMMKVAQNQMDYQLATNLYTRGLGLLRTAIKRSG</sequence>
<evidence type="ECO:0000256" key="5">
    <source>
        <dbReference type="ARBA" id="ARBA00024934"/>
    </source>
</evidence>
<evidence type="ECO:0000256" key="7">
    <source>
        <dbReference type="SAM" id="MobiDB-lite"/>
    </source>
</evidence>
<dbReference type="EMBL" id="LVVZ01000005">
    <property type="protein sequence ID" value="OKL45292.1"/>
    <property type="molecule type" value="Genomic_DNA"/>
</dbReference>
<dbReference type="GO" id="GO:0071973">
    <property type="term" value="P:bacterial-type flagellum-dependent cell motility"/>
    <property type="evidence" value="ECO:0007669"/>
    <property type="project" value="InterPro"/>
</dbReference>